<dbReference type="AlphaFoldDB" id="A0A7R9LG39"/>
<keyword evidence="1" id="KW-0862">Zinc</keyword>
<dbReference type="EMBL" id="OC915585">
    <property type="protein sequence ID" value="CAD7641074.1"/>
    <property type="molecule type" value="Genomic_DNA"/>
</dbReference>
<dbReference type="GO" id="GO:0008270">
    <property type="term" value="F:zinc ion binding"/>
    <property type="evidence" value="ECO:0007669"/>
    <property type="project" value="UniProtKB-KW"/>
</dbReference>
<feature type="domain" description="C2H2-type" evidence="2">
    <location>
        <begin position="333"/>
        <end position="362"/>
    </location>
</feature>
<dbReference type="EMBL" id="CAJPVJ010000760">
    <property type="protein sequence ID" value="CAG2163323.1"/>
    <property type="molecule type" value="Genomic_DNA"/>
</dbReference>
<evidence type="ECO:0000313" key="4">
    <source>
        <dbReference type="Proteomes" id="UP000728032"/>
    </source>
</evidence>
<accession>A0A7R9LG39</accession>
<dbReference type="Proteomes" id="UP000728032">
    <property type="component" value="Unassembled WGS sequence"/>
</dbReference>
<keyword evidence="1" id="KW-0479">Metal-binding</keyword>
<dbReference type="SMART" id="SM00355">
    <property type="entry name" value="ZnF_C2H2"/>
    <property type="match status" value="2"/>
</dbReference>
<dbReference type="InterPro" id="IPR036236">
    <property type="entry name" value="Znf_C2H2_sf"/>
</dbReference>
<reference evidence="3" key="1">
    <citation type="submission" date="2020-11" db="EMBL/GenBank/DDBJ databases">
        <authorList>
            <person name="Tran Van P."/>
        </authorList>
    </citation>
    <scope>NUCLEOTIDE SEQUENCE</scope>
</reference>
<evidence type="ECO:0000313" key="3">
    <source>
        <dbReference type="EMBL" id="CAD7641074.1"/>
    </source>
</evidence>
<dbReference type="Gene3D" id="3.30.160.60">
    <property type="entry name" value="Classic Zinc Finger"/>
    <property type="match status" value="1"/>
</dbReference>
<evidence type="ECO:0000259" key="2">
    <source>
        <dbReference type="PROSITE" id="PS50157"/>
    </source>
</evidence>
<proteinExistence type="predicted"/>
<gene>
    <name evidence="3" type="ORF">ONB1V03_LOCUS2902</name>
</gene>
<dbReference type="PROSITE" id="PS00028">
    <property type="entry name" value="ZINC_FINGER_C2H2_1"/>
    <property type="match status" value="2"/>
</dbReference>
<dbReference type="PROSITE" id="PS50157">
    <property type="entry name" value="ZINC_FINGER_C2H2_2"/>
    <property type="match status" value="1"/>
</dbReference>
<dbReference type="OrthoDB" id="6524001at2759"/>
<keyword evidence="4" id="KW-1185">Reference proteome</keyword>
<sequence>MLELYEHNKADCIRLLNMIICEIPFIKTFNDDCLLERLLNLISIITAAFDGHTAGASLHDQHEAIDTDEERELSIREWLLRHYNSKCFIDDLNFGDPEDRTRVTVLIINILFKLRHSLKDIEQYLKDCDSFVQFDRQLNQYTRFDKLLEMVSNDCNKWRSESREYKVKLEETKKLMDKYQQNEIFNYNCNPRNQNLYKSRIGLNPVSDECLQRRRRALETPKVVKRRASTSATDSAPELADCERHMNGYDSDGSDDSDRSVNNEVICYICVECDKNYSTNFEFNLHVLKDHKNVDISDIIRNANVNTDLDISVETSGGDTTEKKCRNQKKRVFKCVYNKCGKAFYRLNELKRHFVRHQPKVERFVFIYSDYMNASLNHIRTTVPLKSSHRRSSPQSHNTELKPNVHIIHNHNNVDTSNASVNHITGNSGVNYFVNDSRVSHPNAINYHENGVSSSATVSQFIANNEINGNSMANEYHICNETADEGMPLAHNPDEQQTQEDYCFGLRLKNNKTYSAIPGFNGFNGDGDSNPESLLIQRILQQLTRQQMSNASVDSQ</sequence>
<name>A0A7R9LG39_9ACAR</name>
<organism evidence="3">
    <name type="scientific">Oppiella nova</name>
    <dbReference type="NCBI Taxonomy" id="334625"/>
    <lineage>
        <taxon>Eukaryota</taxon>
        <taxon>Metazoa</taxon>
        <taxon>Ecdysozoa</taxon>
        <taxon>Arthropoda</taxon>
        <taxon>Chelicerata</taxon>
        <taxon>Arachnida</taxon>
        <taxon>Acari</taxon>
        <taxon>Acariformes</taxon>
        <taxon>Sarcoptiformes</taxon>
        <taxon>Oribatida</taxon>
        <taxon>Brachypylina</taxon>
        <taxon>Oppioidea</taxon>
        <taxon>Oppiidae</taxon>
        <taxon>Oppiella</taxon>
    </lineage>
</organism>
<dbReference type="InterPro" id="IPR013087">
    <property type="entry name" value="Znf_C2H2_type"/>
</dbReference>
<protein>
    <recommendedName>
        <fullName evidence="2">C2H2-type domain-containing protein</fullName>
    </recommendedName>
</protein>
<evidence type="ECO:0000256" key="1">
    <source>
        <dbReference type="PROSITE-ProRule" id="PRU00042"/>
    </source>
</evidence>
<keyword evidence="1" id="KW-0863">Zinc-finger</keyword>
<dbReference type="SUPFAM" id="SSF57667">
    <property type="entry name" value="beta-beta-alpha zinc fingers"/>
    <property type="match status" value="1"/>
</dbReference>